<evidence type="ECO:0000313" key="3">
    <source>
        <dbReference type="EMBL" id="TDU68069.1"/>
    </source>
</evidence>
<feature type="domain" description="GmrSD restriction endonucleases C-terminal" evidence="2">
    <location>
        <begin position="472"/>
        <end position="512"/>
    </location>
</feature>
<dbReference type="AlphaFoldDB" id="A0A4R7RSG3"/>
<evidence type="ECO:0000313" key="4">
    <source>
        <dbReference type="Proteomes" id="UP000295662"/>
    </source>
</evidence>
<dbReference type="CDD" id="cd16387">
    <property type="entry name" value="ParB_N_Srx"/>
    <property type="match status" value="1"/>
</dbReference>
<dbReference type="EMBL" id="SOCA01000006">
    <property type="protein sequence ID" value="TDU68069.1"/>
    <property type="molecule type" value="Genomic_DNA"/>
</dbReference>
<keyword evidence="4" id="KW-1185">Reference proteome</keyword>
<evidence type="ECO:0000259" key="1">
    <source>
        <dbReference type="Pfam" id="PF03235"/>
    </source>
</evidence>
<dbReference type="PANTHER" id="PTHR35149:SF1">
    <property type="entry name" value="DUF5655 DOMAIN-CONTAINING PROTEIN"/>
    <property type="match status" value="1"/>
</dbReference>
<dbReference type="InterPro" id="IPR004919">
    <property type="entry name" value="GmrSD_N"/>
</dbReference>
<dbReference type="PANTHER" id="PTHR35149">
    <property type="entry name" value="SLL5132 PROTEIN"/>
    <property type="match status" value="1"/>
</dbReference>
<comment type="caution">
    <text evidence="3">The sequence shown here is derived from an EMBL/GenBank/DDBJ whole genome shotgun (WGS) entry which is preliminary data.</text>
</comment>
<dbReference type="OrthoDB" id="200405at2"/>
<dbReference type="RefSeq" id="WP_133796213.1">
    <property type="nucleotide sequence ID" value="NZ_SOCA01000006.1"/>
</dbReference>
<dbReference type="Proteomes" id="UP000295662">
    <property type="component" value="Unassembled WGS sequence"/>
</dbReference>
<protein>
    <submittedName>
        <fullName evidence="3">Uncharacterized protein with ParB-like and HNH nuclease domain</fullName>
    </submittedName>
</protein>
<sequence length="568" mass="65402">MSSLPPCASQTDDSISLKPIEDLRGYSFKIPAYQRGYRWDKTQVLALLNDIANFEPQDNQGTPTFYFLQPIVVKHHADAPWEVIDGQQRLTTIHLILTSLDQSAFSLSYETRPDSQAYLEKPDAAPAKTIDHHFIQQMHCSITQWLKDDLAISREAFLQKLLHHTRVICYQLPHNANAVDAFTRLNVGKIPLSDAELIRALYLRRGKETSEASTNRQLQIAQEWDRMEKALRHDDFWYFLQGKESSAPSRIELLFKLIAKEDSDKPSHDQPHGLFDFYHARITPKTQEAMWQQIRQLFHTLEEWFHDRQLFHLIGYLIIHGSSILTLRNEGAGLSKSAFRRHLILKIFGSLISHSKNMDKASIETFVSGLEYGDPKVRSTLLLFNLSTMLRHAASNQRFSFDHYKNSNWDIEHVRSVASDPPQSEADQRKYLSTISPSIGTPFKARIDTLLSAKPWNTDAFVALYEELMTIDEGDNDKETENSIGNLALLDEGTNRSYKNAPFPTKRQRILELDQNGVFVPLCTRNVFLKTYSSEVDDMMRWKPHDHDSYQQEIIDTLTTFFSTGDKP</sequence>
<proteinExistence type="predicted"/>
<evidence type="ECO:0000259" key="2">
    <source>
        <dbReference type="Pfam" id="PF07510"/>
    </source>
</evidence>
<reference evidence="3 4" key="1">
    <citation type="submission" date="2019-03" db="EMBL/GenBank/DDBJ databases">
        <title>Genomic Encyclopedia of Archaeal and Bacterial Type Strains, Phase II (KMG-II): from individual species to whole genera.</title>
        <authorList>
            <person name="Goeker M."/>
        </authorList>
    </citation>
    <scope>NUCLEOTIDE SEQUENCE [LARGE SCALE GENOMIC DNA]</scope>
    <source>
        <strain evidence="3 4">ATCC 25309</strain>
    </source>
</reference>
<name>A0A4R7RSG3_9BACT</name>
<dbReference type="Pfam" id="PF07510">
    <property type="entry name" value="GmrSD_C"/>
    <property type="match status" value="1"/>
</dbReference>
<dbReference type="Pfam" id="PF03235">
    <property type="entry name" value="GmrSD_N"/>
    <property type="match status" value="1"/>
</dbReference>
<dbReference type="InterPro" id="IPR011089">
    <property type="entry name" value="GmrSD_C"/>
</dbReference>
<organism evidence="3 4">
    <name type="scientific">Prosthecobacter fusiformis</name>
    <dbReference type="NCBI Taxonomy" id="48464"/>
    <lineage>
        <taxon>Bacteria</taxon>
        <taxon>Pseudomonadati</taxon>
        <taxon>Verrucomicrobiota</taxon>
        <taxon>Verrucomicrobiia</taxon>
        <taxon>Verrucomicrobiales</taxon>
        <taxon>Verrucomicrobiaceae</taxon>
        <taxon>Prosthecobacter</taxon>
    </lineage>
</organism>
<feature type="domain" description="GmrSD restriction endonucleases N-terminal" evidence="1">
    <location>
        <begin position="25"/>
        <end position="203"/>
    </location>
</feature>
<gene>
    <name evidence="3" type="ORF">EI77_03186</name>
</gene>
<accession>A0A4R7RSG3</accession>